<protein>
    <submittedName>
        <fullName evidence="5">Oxidoreductase</fullName>
    </submittedName>
</protein>
<comment type="caution">
    <text evidence="5">The sequence shown here is derived from an EMBL/GenBank/DDBJ whole genome shotgun (WGS) entry which is preliminary data.</text>
</comment>
<dbReference type="Proteomes" id="UP001595912">
    <property type="component" value="Unassembled WGS sequence"/>
</dbReference>
<dbReference type="InterPro" id="IPR001486">
    <property type="entry name" value="Hemoglobin_trunc"/>
</dbReference>
<dbReference type="Pfam" id="PF01152">
    <property type="entry name" value="Bac_globin"/>
    <property type="match status" value="1"/>
</dbReference>
<organism evidence="5 6">
    <name type="scientific">Dactylosporangium cerinum</name>
    <dbReference type="NCBI Taxonomy" id="1434730"/>
    <lineage>
        <taxon>Bacteria</taxon>
        <taxon>Bacillati</taxon>
        <taxon>Actinomycetota</taxon>
        <taxon>Actinomycetes</taxon>
        <taxon>Micromonosporales</taxon>
        <taxon>Micromonosporaceae</taxon>
        <taxon>Dactylosporangium</taxon>
    </lineage>
</organism>
<accession>A0ABV9VJU0</accession>
<evidence type="ECO:0000256" key="3">
    <source>
        <dbReference type="ARBA" id="ARBA00022723"/>
    </source>
</evidence>
<keyword evidence="4" id="KW-0408">Iron</keyword>
<dbReference type="RefSeq" id="WP_380112856.1">
    <property type="nucleotide sequence ID" value="NZ_JBHSIU010000004.1"/>
</dbReference>
<dbReference type="EMBL" id="JBHSIU010000004">
    <property type="protein sequence ID" value="MFC4996640.1"/>
    <property type="molecule type" value="Genomic_DNA"/>
</dbReference>
<proteinExistence type="predicted"/>
<dbReference type="InterPro" id="IPR009050">
    <property type="entry name" value="Globin-like_sf"/>
</dbReference>
<name>A0ABV9VJU0_9ACTN</name>
<gene>
    <name evidence="5" type="ORF">ACFPIJ_02230</name>
</gene>
<sequence length="165" mass="18003">MTGSTGEGRMSVFEYAGGAPAFQALAAALHERCLADPVLNHPFSHEGQHPEHVQRLGTYLAEVFGGPPAYTQTCGSHFGMLDLHARMGADDDLGERFVRCFVLACDDAGLPAEPAFRKALRDYMTWAAGDVMQYSPQDSQVPADVRMPHWTWEGPADNARPTGLR</sequence>
<dbReference type="SUPFAM" id="SSF46458">
    <property type="entry name" value="Globin-like"/>
    <property type="match status" value="1"/>
</dbReference>
<evidence type="ECO:0000313" key="6">
    <source>
        <dbReference type="Proteomes" id="UP001595912"/>
    </source>
</evidence>
<dbReference type="Gene3D" id="1.10.490.10">
    <property type="entry name" value="Globins"/>
    <property type="match status" value="1"/>
</dbReference>
<keyword evidence="1" id="KW-0813">Transport</keyword>
<keyword evidence="6" id="KW-1185">Reference proteome</keyword>
<evidence type="ECO:0000313" key="5">
    <source>
        <dbReference type="EMBL" id="MFC4996640.1"/>
    </source>
</evidence>
<reference evidence="6" key="1">
    <citation type="journal article" date="2019" name="Int. J. Syst. Evol. Microbiol.">
        <title>The Global Catalogue of Microorganisms (GCM) 10K type strain sequencing project: providing services to taxonomists for standard genome sequencing and annotation.</title>
        <authorList>
            <consortium name="The Broad Institute Genomics Platform"/>
            <consortium name="The Broad Institute Genome Sequencing Center for Infectious Disease"/>
            <person name="Wu L."/>
            <person name="Ma J."/>
        </authorList>
    </citation>
    <scope>NUCLEOTIDE SEQUENCE [LARGE SCALE GENOMIC DNA]</scope>
    <source>
        <strain evidence="6">CGMCC 4.7152</strain>
    </source>
</reference>
<keyword evidence="3" id="KW-0479">Metal-binding</keyword>
<evidence type="ECO:0000256" key="1">
    <source>
        <dbReference type="ARBA" id="ARBA00022448"/>
    </source>
</evidence>
<keyword evidence="2" id="KW-0349">Heme</keyword>
<dbReference type="InterPro" id="IPR012292">
    <property type="entry name" value="Globin/Proto"/>
</dbReference>
<evidence type="ECO:0000256" key="4">
    <source>
        <dbReference type="ARBA" id="ARBA00023004"/>
    </source>
</evidence>
<evidence type="ECO:0000256" key="2">
    <source>
        <dbReference type="ARBA" id="ARBA00022617"/>
    </source>
</evidence>